<gene>
    <name evidence="3" type="ORF">KI688_001282</name>
</gene>
<feature type="compositionally biased region" description="Basic and acidic residues" evidence="1">
    <location>
        <begin position="199"/>
        <end position="208"/>
    </location>
</feature>
<keyword evidence="2" id="KW-0472">Membrane</keyword>
<keyword evidence="2" id="KW-1133">Transmembrane helix</keyword>
<dbReference type="EMBL" id="JAHRHY010000010">
    <property type="protein sequence ID" value="KAG9066063.1"/>
    <property type="molecule type" value="Genomic_DNA"/>
</dbReference>
<protein>
    <submittedName>
        <fullName evidence="3">Uncharacterized protein</fullName>
    </submittedName>
</protein>
<feature type="transmembrane region" description="Helical" evidence="2">
    <location>
        <begin position="6"/>
        <end position="24"/>
    </location>
</feature>
<evidence type="ECO:0000256" key="1">
    <source>
        <dbReference type="SAM" id="MobiDB-lite"/>
    </source>
</evidence>
<evidence type="ECO:0000256" key="2">
    <source>
        <dbReference type="SAM" id="Phobius"/>
    </source>
</evidence>
<feature type="compositionally biased region" description="Basic and acidic residues" evidence="1">
    <location>
        <begin position="228"/>
        <end position="243"/>
    </location>
</feature>
<dbReference type="Proteomes" id="UP000707451">
    <property type="component" value="Unassembled WGS sequence"/>
</dbReference>
<keyword evidence="2" id="KW-0812">Transmembrane</keyword>
<sequence>MVEHIVVLTSLSMIPASALLIQVLKTQNQQPDSMRHGITLTPTLSIGVDIMGIGVVLVTYFGLVMCFIAIQVGYAVVGFMSGANWVHEALEKSWDKAYMSDKSLIHDLQIEILNLRFGKRLQRMGYLILCIRMIQASDLTGVFLLSVLFKHLAVLDQEDAEDEDNIKIDEESPYFKSEKQLEYENSCVPLLADEEDEDLPHYSAHDYNNDSEDSEDSEDGDGGDDEERLLGSRHGREYRHLPEYAEDEREPQVYVA</sequence>
<feature type="compositionally biased region" description="Acidic residues" evidence="1">
    <location>
        <begin position="209"/>
        <end position="227"/>
    </location>
</feature>
<proteinExistence type="predicted"/>
<accession>A0A9P7XSX5</accession>
<keyword evidence="4" id="KW-1185">Reference proteome</keyword>
<dbReference type="OrthoDB" id="2422716at2759"/>
<name>A0A9P7XSX5_9FUNG</name>
<reference evidence="3" key="1">
    <citation type="submission" date="2021-06" db="EMBL/GenBank/DDBJ databases">
        <title>Genome Sequence of Mortierella hyaline Strain SCG-10, a Cold-Adapted, Nitrate-Reducing Fungus Isolated from Soil in Minnesota, USA.</title>
        <authorList>
            <person name="Aldossari N."/>
        </authorList>
    </citation>
    <scope>NUCLEOTIDE SEQUENCE</scope>
    <source>
        <strain evidence="3">SCG-10</strain>
    </source>
</reference>
<comment type="caution">
    <text evidence="3">The sequence shown here is derived from an EMBL/GenBank/DDBJ whole genome shotgun (WGS) entry which is preliminary data.</text>
</comment>
<feature type="region of interest" description="Disordered" evidence="1">
    <location>
        <begin position="194"/>
        <end position="256"/>
    </location>
</feature>
<evidence type="ECO:0000313" key="4">
    <source>
        <dbReference type="Proteomes" id="UP000707451"/>
    </source>
</evidence>
<dbReference type="AlphaFoldDB" id="A0A9P7XSX5"/>
<organism evidence="3 4">
    <name type="scientific">Linnemannia hyalina</name>
    <dbReference type="NCBI Taxonomy" id="64524"/>
    <lineage>
        <taxon>Eukaryota</taxon>
        <taxon>Fungi</taxon>
        <taxon>Fungi incertae sedis</taxon>
        <taxon>Mucoromycota</taxon>
        <taxon>Mortierellomycotina</taxon>
        <taxon>Mortierellomycetes</taxon>
        <taxon>Mortierellales</taxon>
        <taxon>Mortierellaceae</taxon>
        <taxon>Linnemannia</taxon>
    </lineage>
</organism>
<evidence type="ECO:0000313" key="3">
    <source>
        <dbReference type="EMBL" id="KAG9066063.1"/>
    </source>
</evidence>